<dbReference type="OrthoDB" id="4217619at2759"/>
<sequence length="1000" mass="111413">MAIDQPLAASTVQDGSLQNDTNHQVKGQGIENGVKDNAATERALAELSKSGLLSERESEAWQRAIEKVVQSVVSVKFAQPYSFDTDFSSTSEATGFIVDAERGYVLTNRHVVGAGPFSGYILLNNQEEVDAHPVYRDPIHDFGFLKFDPKAVKHMKLSSIDLRPDLAKVGVEIKVIGNDGGEKLGILSGFISRLDRNAPMYKGYMDFNTCYYQANASAAGGSSGSPVVNVDGHGIALQAGGRTDGSTDYFLPLDGPLRALKKLQQNEPVPRGEIQCVFQLKPFDECRRLGLKPEWETVVRQSFPKDNNMLVAQTVLPQGPSDQKIREGDILIKINGQLVAQFLPLNNIFDDNIGKKLRFLLQRDGKDIEEEIEVQDLNEVTPDRFLSVSGASFHDISYQVAQRYNVPCRGVYMCESGPFHSSRRNYMSMQSIDYKDTPDLATLIKVVKEIPDRSRIVVAFRYLWDRHTLRTAIISFDGHWFSKMRLFKRNDTTGFWDVDIIGQALPAVPPTKHSASFTSLQHVPHRAVADVVRSVVHVRYSTPVLLDGQCEREKSGMGLVIDADKGLVMVSRNVVPVKLCDIELTFADSILVPGKIEFMHPSHHYVVIRYDPELVDAPVQSATLSTEQISQGASTLFIGHNDSGQMVYTPTTVTRVMPLEQSPPNPPTCRPINVDRIDIDSSLSAHCSSGVLMTEEGTIQAVWLVHEEGNDEETHFGLSTLNLLPVFNKLSQGVVPSIRSLPVELEAITMIQARVMGVSDDWIRQVEKRTSEHRLFQIKRAFGQESGQLLESDVLLTLNDTLITQLHELEVTYWNETIDAVIVRSREQMNLQLKTVAEEEFETSHVLTFCGLTAQRPHRTVRQSIKDLPSEVYITSWLHGSPATLYSLYATTFITHINGEPTPDLKTLVPVIAAIPDNTCKFSKSLASIDSSISTNALEDFSARVVDYSGAPFVATIKKNERYFPTVEWIADPSHQDGWKRITYERGETIEGEGTYGIIF</sequence>
<dbReference type="PANTHER" id="PTHR46366:SF8">
    <property type="entry name" value="PRO-APOPTOTIC SERINE PROTEASE NMA111"/>
    <property type="match status" value="1"/>
</dbReference>
<evidence type="ECO:0000313" key="9">
    <source>
        <dbReference type="EMBL" id="KAF4470984.1"/>
    </source>
</evidence>
<keyword evidence="10" id="KW-1185">Reference proteome</keyword>
<evidence type="ECO:0000256" key="7">
    <source>
        <dbReference type="SAM" id="MobiDB-lite"/>
    </source>
</evidence>
<evidence type="ECO:0000259" key="8">
    <source>
        <dbReference type="Pfam" id="PF12812"/>
    </source>
</evidence>
<dbReference type="GO" id="GO:0004252">
    <property type="term" value="F:serine-type endopeptidase activity"/>
    <property type="evidence" value="ECO:0007669"/>
    <property type="project" value="InterPro"/>
</dbReference>
<organism evidence="9 10">
    <name type="scientific">Fusarium albosuccineum</name>
    <dbReference type="NCBI Taxonomy" id="1237068"/>
    <lineage>
        <taxon>Eukaryota</taxon>
        <taxon>Fungi</taxon>
        <taxon>Dikarya</taxon>
        <taxon>Ascomycota</taxon>
        <taxon>Pezizomycotina</taxon>
        <taxon>Sordariomycetes</taxon>
        <taxon>Hypocreomycetidae</taxon>
        <taxon>Hypocreales</taxon>
        <taxon>Nectriaceae</taxon>
        <taxon>Fusarium</taxon>
        <taxon>Fusarium decemcellulare species complex</taxon>
    </lineage>
</organism>
<feature type="domain" description="PDZ-like" evidence="8">
    <location>
        <begin position="379"/>
        <end position="453"/>
    </location>
</feature>
<dbReference type="EMBL" id="JAADYS010000265">
    <property type="protein sequence ID" value="KAF4470984.1"/>
    <property type="molecule type" value="Genomic_DNA"/>
</dbReference>
<protein>
    <recommendedName>
        <fullName evidence="3">Pro-apoptotic serine protease NMA111</fullName>
    </recommendedName>
    <alternativeName>
        <fullName evidence="4">Pro-apoptotic serine protease nma111</fullName>
    </alternativeName>
</protein>
<feature type="compositionally biased region" description="Polar residues" evidence="7">
    <location>
        <begin position="8"/>
        <end position="25"/>
    </location>
</feature>
<accession>A0A8H4PCX5</accession>
<dbReference type="PRINTS" id="PR00834">
    <property type="entry name" value="PROTEASES2C"/>
</dbReference>
<dbReference type="Pfam" id="PF12812">
    <property type="entry name" value="PDZ_1"/>
    <property type="match status" value="2"/>
</dbReference>
<dbReference type="InterPro" id="IPR001940">
    <property type="entry name" value="Peptidase_S1C"/>
</dbReference>
<evidence type="ECO:0000313" key="10">
    <source>
        <dbReference type="Proteomes" id="UP000554235"/>
    </source>
</evidence>
<dbReference type="CDD" id="cd06719">
    <property type="entry name" value="PDZ2-4_Nma111p-like"/>
    <property type="match status" value="1"/>
</dbReference>
<dbReference type="CDD" id="cd06786">
    <property type="entry name" value="cpPDZ1_ScNma111-like"/>
    <property type="match status" value="1"/>
</dbReference>
<dbReference type="Pfam" id="PF13365">
    <property type="entry name" value="Trypsin_2"/>
    <property type="match status" value="1"/>
</dbReference>
<reference evidence="9 10" key="1">
    <citation type="submission" date="2020-01" db="EMBL/GenBank/DDBJ databases">
        <title>Identification and distribution of gene clusters putatively required for synthesis of sphingolipid metabolism inhibitors in phylogenetically diverse species of the filamentous fungus Fusarium.</title>
        <authorList>
            <person name="Kim H.-S."/>
            <person name="Busman M."/>
            <person name="Brown D.W."/>
            <person name="Divon H."/>
            <person name="Uhlig S."/>
            <person name="Proctor R.H."/>
        </authorList>
    </citation>
    <scope>NUCLEOTIDE SEQUENCE [LARGE SCALE GENOMIC DNA]</scope>
    <source>
        <strain evidence="9 10">NRRL 20459</strain>
    </source>
</reference>
<dbReference type="SUPFAM" id="SSF50156">
    <property type="entry name" value="PDZ domain-like"/>
    <property type="match status" value="2"/>
</dbReference>
<comment type="similarity">
    <text evidence="2">Belongs to the peptidase S1C family.</text>
</comment>
<dbReference type="SUPFAM" id="SSF50494">
    <property type="entry name" value="Trypsin-like serine proteases"/>
    <property type="match status" value="2"/>
</dbReference>
<feature type="domain" description="PDZ-like" evidence="8">
    <location>
        <begin position="842"/>
        <end position="918"/>
    </location>
</feature>
<dbReference type="InterPro" id="IPR009003">
    <property type="entry name" value="Peptidase_S1_PA"/>
</dbReference>
<dbReference type="InterPro" id="IPR025926">
    <property type="entry name" value="PDZ-like_dom"/>
</dbReference>
<dbReference type="InterPro" id="IPR036034">
    <property type="entry name" value="PDZ_sf"/>
</dbReference>
<feature type="region of interest" description="Disordered" evidence="7">
    <location>
        <begin position="1"/>
        <end position="28"/>
    </location>
</feature>
<comment type="caution">
    <text evidence="9">The sequence shown here is derived from an EMBL/GenBank/DDBJ whole genome shotgun (WGS) entry which is preliminary data.</text>
</comment>
<evidence type="ECO:0000256" key="4">
    <source>
        <dbReference type="ARBA" id="ARBA00021524"/>
    </source>
</evidence>
<dbReference type="GO" id="GO:0006508">
    <property type="term" value="P:proteolysis"/>
    <property type="evidence" value="ECO:0007669"/>
    <property type="project" value="UniProtKB-KW"/>
</dbReference>
<keyword evidence="5" id="KW-0053">Apoptosis</keyword>
<dbReference type="GO" id="GO:0006915">
    <property type="term" value="P:apoptotic process"/>
    <property type="evidence" value="ECO:0007669"/>
    <property type="project" value="UniProtKB-KW"/>
</dbReference>
<proteinExistence type="inferred from homology"/>
<evidence type="ECO:0000256" key="5">
    <source>
        <dbReference type="ARBA" id="ARBA00022703"/>
    </source>
</evidence>
<dbReference type="AlphaFoldDB" id="A0A8H4PCX5"/>
<dbReference type="Gene3D" id="2.40.10.120">
    <property type="match status" value="2"/>
</dbReference>
<evidence type="ECO:0000256" key="3">
    <source>
        <dbReference type="ARBA" id="ARBA00020338"/>
    </source>
</evidence>
<evidence type="ECO:0000256" key="2">
    <source>
        <dbReference type="ARBA" id="ARBA00010541"/>
    </source>
</evidence>
<keyword evidence="6" id="KW-0677">Repeat</keyword>
<evidence type="ECO:0000256" key="6">
    <source>
        <dbReference type="ARBA" id="ARBA00022737"/>
    </source>
</evidence>
<keyword evidence="9" id="KW-0378">Hydrolase</keyword>
<dbReference type="Gene3D" id="2.30.42.10">
    <property type="match status" value="1"/>
</dbReference>
<keyword evidence="9" id="KW-0645">Protease</keyword>
<name>A0A8H4PCX5_9HYPO</name>
<evidence type="ECO:0000256" key="1">
    <source>
        <dbReference type="ARBA" id="ARBA00002558"/>
    </source>
</evidence>
<dbReference type="PANTHER" id="PTHR46366">
    <property type="entry name" value="PRO-APOPTOTIC SERINE PROTEASE NMA111"/>
    <property type="match status" value="1"/>
</dbReference>
<dbReference type="Proteomes" id="UP000554235">
    <property type="component" value="Unassembled WGS sequence"/>
</dbReference>
<gene>
    <name evidence="9" type="ORF">FALBO_2095</name>
</gene>
<comment type="function">
    <text evidence="1">Nuclear serine protease which mediates apoptosis.</text>
</comment>